<dbReference type="Gene3D" id="2.60.120.10">
    <property type="entry name" value="Jelly Rolls"/>
    <property type="match status" value="1"/>
</dbReference>
<feature type="transmembrane region" description="Helical" evidence="2">
    <location>
        <begin position="277"/>
        <end position="302"/>
    </location>
</feature>
<feature type="transmembrane region" description="Helical" evidence="2">
    <location>
        <begin position="155"/>
        <end position="173"/>
    </location>
</feature>
<dbReference type="InterPro" id="IPR018490">
    <property type="entry name" value="cNMP-bd_dom_sf"/>
</dbReference>
<sequence>MEESLLQSESADNHRSASEMASKFLAKELEGRRQVSPSASTPEPPQNRPAAMLMRDDDIVPRSSTRSFDAFARQVSFAAAAEPMVSENQWGDLESKEDASEDVRYEIHTGWRQLGDRPSSIRGRRSSWSAIVPVTETVVTQEIEVMRPEQWYRRYVELFQVVWACACIAAILWDCATVPLLAFGLSHLAIWESLFWILNLPLMLLSVKRDVWGKMHAITETFLVGAMLYMLVDASAPLLLQGMFLVRMLQLPRLYTKTGFARWVRRWFHQSSREVRALANVIASMFACFWFLHLLTCSWFFVGSMEGAWASAANIRDLPMLDQYQMTLEMAVSRLHPSKTDENMQLYTHHERILAVLATGAALVGGAIFTSIVTNDISDIRSARRAQKETQHQVSDFFMIYPVSWDLELQVKDHLHRNRTRFAAPCKQEMSEMLPEFLYREICREALTPFLWKHAVLHDLATRHQCFQYDLCVQCMVDWNVGSHEMLFSARTKCDNMLIIAQGTIAYQKSASDFLETRSTCTTATTMTTIASAASLSPRPSLSNLDTPDAILSSPGEWLCEASLWCPWLYMGRAVSETRAVLLCLSHQKLLAIASRNKEASRKLVAYARHFVRYLQQVPEEHLSDLPLDCSFEVIAPAAKLSLEASPTSRISS</sequence>
<dbReference type="SUPFAM" id="SSF51206">
    <property type="entry name" value="cAMP-binding domain-like"/>
    <property type="match status" value="1"/>
</dbReference>
<comment type="caution">
    <text evidence="3">The sequence shown here is derived from an EMBL/GenBank/DDBJ whole genome shotgun (WGS) entry which is preliminary data.</text>
</comment>
<dbReference type="EMBL" id="CAXAMM010030169">
    <property type="protein sequence ID" value="CAK9066071.1"/>
    <property type="molecule type" value="Genomic_DNA"/>
</dbReference>
<reference evidence="3 4" key="1">
    <citation type="submission" date="2024-02" db="EMBL/GenBank/DDBJ databases">
        <authorList>
            <person name="Chen Y."/>
            <person name="Shah S."/>
            <person name="Dougan E. K."/>
            <person name="Thang M."/>
            <person name="Chan C."/>
        </authorList>
    </citation>
    <scope>NUCLEOTIDE SEQUENCE [LARGE SCALE GENOMIC DNA]</scope>
</reference>
<keyword evidence="2" id="KW-0812">Transmembrane</keyword>
<evidence type="ECO:0000256" key="2">
    <source>
        <dbReference type="SAM" id="Phobius"/>
    </source>
</evidence>
<feature type="transmembrane region" description="Helical" evidence="2">
    <location>
        <begin position="353"/>
        <end position="375"/>
    </location>
</feature>
<protein>
    <recommendedName>
        <fullName evidence="5">Cyclic nucleotide-binding domain-containing protein</fullName>
    </recommendedName>
</protein>
<evidence type="ECO:0000313" key="4">
    <source>
        <dbReference type="Proteomes" id="UP001642464"/>
    </source>
</evidence>
<keyword evidence="4" id="KW-1185">Reference proteome</keyword>
<keyword evidence="2" id="KW-1133">Transmembrane helix</keyword>
<organism evidence="3 4">
    <name type="scientific">Durusdinium trenchii</name>
    <dbReference type="NCBI Taxonomy" id="1381693"/>
    <lineage>
        <taxon>Eukaryota</taxon>
        <taxon>Sar</taxon>
        <taxon>Alveolata</taxon>
        <taxon>Dinophyceae</taxon>
        <taxon>Suessiales</taxon>
        <taxon>Symbiodiniaceae</taxon>
        <taxon>Durusdinium</taxon>
    </lineage>
</organism>
<evidence type="ECO:0000313" key="3">
    <source>
        <dbReference type="EMBL" id="CAK9066071.1"/>
    </source>
</evidence>
<proteinExistence type="predicted"/>
<evidence type="ECO:0000256" key="1">
    <source>
        <dbReference type="SAM" id="MobiDB-lite"/>
    </source>
</evidence>
<feature type="region of interest" description="Disordered" evidence="1">
    <location>
        <begin position="1"/>
        <end position="53"/>
    </location>
</feature>
<gene>
    <name evidence="3" type="ORF">SCF082_LOCUS33704</name>
</gene>
<keyword evidence="2" id="KW-0472">Membrane</keyword>
<dbReference type="InterPro" id="IPR014710">
    <property type="entry name" value="RmlC-like_jellyroll"/>
</dbReference>
<dbReference type="Proteomes" id="UP001642464">
    <property type="component" value="Unassembled WGS sequence"/>
</dbReference>
<evidence type="ECO:0008006" key="5">
    <source>
        <dbReference type="Google" id="ProtNLM"/>
    </source>
</evidence>
<feature type="transmembrane region" description="Helical" evidence="2">
    <location>
        <begin position="179"/>
        <end position="199"/>
    </location>
</feature>
<accession>A0ABP0NQJ5</accession>
<feature type="compositionally biased region" description="Polar residues" evidence="1">
    <location>
        <begin position="1"/>
        <end position="10"/>
    </location>
</feature>
<name>A0ABP0NQJ5_9DINO</name>